<dbReference type="EMBL" id="FNDJ01000015">
    <property type="protein sequence ID" value="SDK34285.1"/>
    <property type="molecule type" value="Genomic_DNA"/>
</dbReference>
<dbReference type="PANTHER" id="PTHR41252">
    <property type="entry name" value="BLR2505 PROTEIN"/>
    <property type="match status" value="1"/>
</dbReference>
<dbReference type="InterPro" id="IPR032710">
    <property type="entry name" value="NTF2-like_dom_sf"/>
</dbReference>
<dbReference type="RefSeq" id="WP_176993465.1">
    <property type="nucleotide sequence ID" value="NZ_FNDJ01000015.1"/>
</dbReference>
<keyword evidence="3" id="KW-1185">Reference proteome</keyword>
<dbReference type="Gene3D" id="3.10.450.50">
    <property type="match status" value="1"/>
</dbReference>
<dbReference type="PANTHER" id="PTHR41252:SF1">
    <property type="entry name" value="BLR2505 PROTEIN"/>
    <property type="match status" value="1"/>
</dbReference>
<evidence type="ECO:0000313" key="3">
    <source>
        <dbReference type="Proteomes" id="UP000199202"/>
    </source>
</evidence>
<dbReference type="Pfam" id="PF12680">
    <property type="entry name" value="SnoaL_2"/>
    <property type="match status" value="1"/>
</dbReference>
<accession>A0A1G9B5Z0</accession>
<evidence type="ECO:0000313" key="2">
    <source>
        <dbReference type="EMBL" id="SDK34285.1"/>
    </source>
</evidence>
<dbReference type="AlphaFoldDB" id="A0A1G9B5Z0"/>
<feature type="domain" description="SnoaL-like" evidence="1">
    <location>
        <begin position="12"/>
        <end position="114"/>
    </location>
</feature>
<dbReference type="Proteomes" id="UP000199202">
    <property type="component" value="Unassembled WGS sequence"/>
</dbReference>
<reference evidence="2 3" key="1">
    <citation type="submission" date="2016-10" db="EMBL/GenBank/DDBJ databases">
        <authorList>
            <person name="de Groot N.N."/>
        </authorList>
    </citation>
    <scope>NUCLEOTIDE SEQUENCE [LARGE SCALE GENOMIC DNA]</scope>
    <source>
        <strain evidence="2 3">CGMCC 4.6533</strain>
    </source>
</reference>
<organism evidence="2 3">
    <name type="scientific">Nonomuraea jiangxiensis</name>
    <dbReference type="NCBI Taxonomy" id="633440"/>
    <lineage>
        <taxon>Bacteria</taxon>
        <taxon>Bacillati</taxon>
        <taxon>Actinomycetota</taxon>
        <taxon>Actinomycetes</taxon>
        <taxon>Streptosporangiales</taxon>
        <taxon>Streptosporangiaceae</taxon>
        <taxon>Nonomuraea</taxon>
    </lineage>
</organism>
<gene>
    <name evidence="2" type="ORF">SAMN05421869_115149</name>
</gene>
<proteinExistence type="predicted"/>
<dbReference type="SUPFAM" id="SSF54427">
    <property type="entry name" value="NTF2-like"/>
    <property type="match status" value="1"/>
</dbReference>
<evidence type="ECO:0000259" key="1">
    <source>
        <dbReference type="Pfam" id="PF12680"/>
    </source>
</evidence>
<sequence length="130" mass="14443">MTENPQITVASGFYDALAKGDMDVLRNLLTEDVVFHVPGRGPMARDYRGKEEVLGYLSQLAQATTSTLRLEPQDYLVGSDRVAAILSIHGERDGRTLDDHGLQLFVLSDGKISERSSFPYDPYSVDEFFA</sequence>
<protein>
    <recommendedName>
        <fullName evidence="1">SnoaL-like domain-containing protein</fullName>
    </recommendedName>
</protein>
<dbReference type="STRING" id="633440.SAMN05421869_115149"/>
<name>A0A1G9B5Z0_9ACTN</name>
<dbReference type="InterPro" id="IPR037401">
    <property type="entry name" value="SnoaL-like"/>
</dbReference>